<protein>
    <submittedName>
        <fullName evidence="1">Uncharacterized protein</fullName>
    </submittedName>
</protein>
<reference evidence="2" key="1">
    <citation type="journal article" date="2022" name="Mol. Ecol. Resour.">
        <title>The genomes of chicory, endive, great burdock and yacon provide insights into Asteraceae palaeo-polyploidization history and plant inulin production.</title>
        <authorList>
            <person name="Fan W."/>
            <person name="Wang S."/>
            <person name="Wang H."/>
            <person name="Wang A."/>
            <person name="Jiang F."/>
            <person name="Liu H."/>
            <person name="Zhao H."/>
            <person name="Xu D."/>
            <person name="Zhang Y."/>
        </authorList>
    </citation>
    <scope>NUCLEOTIDE SEQUENCE [LARGE SCALE GENOMIC DNA]</scope>
    <source>
        <strain evidence="2">cv. Niubang</strain>
    </source>
</reference>
<sequence length="332" mass="37640">MEEYKDDPDETLSLSDLQMEEDTTVSSEEVNQAFYQDFFGFSNEESGINTSNKKSPTKIVSSNPPVVVSDVDKVSKRAVNPMFRSSSGSFRYMRLKIASTTGTWRSKSVSVMEKSKMVSKSKSKWEVLLPGLGSGKFPKKMDMSDIKSRQLRRQISTTDRISTVSSVDQYVRSWKKGWWRLVDVLGCGGGYVRDTKEMKDQMQKSMCESKKTMEVKIHGDMGGTEEQHSKGNQGSSPRKSKWRPVFMFGYGTAKFPTKMELNDIKSRQLRRQQTTTTVCDGGAGEDESYGRRSGDKRWWRLIDVFGCGGGYDDGDTAVKDLRATFRTLERFE</sequence>
<evidence type="ECO:0000313" key="2">
    <source>
        <dbReference type="Proteomes" id="UP001055879"/>
    </source>
</evidence>
<reference evidence="1 2" key="2">
    <citation type="journal article" date="2022" name="Mol. Ecol. Resour.">
        <title>The genomes of chicory, endive, great burdock and yacon provide insights into Asteraceae paleo-polyploidization history and plant inulin production.</title>
        <authorList>
            <person name="Fan W."/>
            <person name="Wang S."/>
            <person name="Wang H."/>
            <person name="Wang A."/>
            <person name="Jiang F."/>
            <person name="Liu H."/>
            <person name="Zhao H."/>
            <person name="Xu D."/>
            <person name="Zhang Y."/>
        </authorList>
    </citation>
    <scope>NUCLEOTIDE SEQUENCE [LARGE SCALE GENOMIC DNA]</scope>
    <source>
        <strain evidence="2">cv. Niubang</strain>
    </source>
</reference>
<evidence type="ECO:0000313" key="1">
    <source>
        <dbReference type="EMBL" id="KAI3748642.1"/>
    </source>
</evidence>
<proteinExistence type="predicted"/>
<name>A0ACB9DQ12_ARCLA</name>
<organism evidence="1 2">
    <name type="scientific">Arctium lappa</name>
    <name type="common">Greater burdock</name>
    <name type="synonym">Lappa major</name>
    <dbReference type="NCBI Taxonomy" id="4217"/>
    <lineage>
        <taxon>Eukaryota</taxon>
        <taxon>Viridiplantae</taxon>
        <taxon>Streptophyta</taxon>
        <taxon>Embryophyta</taxon>
        <taxon>Tracheophyta</taxon>
        <taxon>Spermatophyta</taxon>
        <taxon>Magnoliopsida</taxon>
        <taxon>eudicotyledons</taxon>
        <taxon>Gunneridae</taxon>
        <taxon>Pentapetalae</taxon>
        <taxon>asterids</taxon>
        <taxon>campanulids</taxon>
        <taxon>Asterales</taxon>
        <taxon>Asteraceae</taxon>
        <taxon>Carduoideae</taxon>
        <taxon>Cardueae</taxon>
        <taxon>Arctiinae</taxon>
        <taxon>Arctium</taxon>
    </lineage>
</organism>
<keyword evidence="2" id="KW-1185">Reference proteome</keyword>
<comment type="caution">
    <text evidence="1">The sequence shown here is derived from an EMBL/GenBank/DDBJ whole genome shotgun (WGS) entry which is preliminary data.</text>
</comment>
<accession>A0ACB9DQ12</accession>
<dbReference type="Proteomes" id="UP001055879">
    <property type="component" value="Linkage Group LG03"/>
</dbReference>
<gene>
    <name evidence="1" type="ORF">L6452_11881</name>
</gene>
<dbReference type="EMBL" id="CM042049">
    <property type="protein sequence ID" value="KAI3748642.1"/>
    <property type="molecule type" value="Genomic_DNA"/>
</dbReference>